<dbReference type="PRINTS" id="PR00368">
    <property type="entry name" value="FADPNR"/>
</dbReference>
<dbReference type="PRINTS" id="PR00411">
    <property type="entry name" value="PNDRDTASEI"/>
</dbReference>
<dbReference type="Gene3D" id="3.50.50.60">
    <property type="entry name" value="FAD/NAD(P)-binding domain"/>
    <property type="match status" value="1"/>
</dbReference>
<feature type="domain" description="FAD/NAD(P)-binding" evidence="11">
    <location>
        <begin position="414"/>
        <end position="685"/>
    </location>
</feature>
<dbReference type="Proteomes" id="UP000051027">
    <property type="component" value="Unassembled WGS sequence"/>
</dbReference>
<comment type="cofactor">
    <cofactor evidence="1">
        <name>FMN</name>
        <dbReference type="ChEBI" id="CHEBI:58210"/>
    </cofactor>
</comment>
<evidence type="ECO:0000313" key="13">
    <source>
        <dbReference type="Proteomes" id="UP000051027"/>
    </source>
</evidence>
<dbReference type="InterPro" id="IPR001155">
    <property type="entry name" value="OxRdtase_FMN_N"/>
</dbReference>
<keyword evidence="9" id="KW-0411">Iron-sulfur</keyword>
<dbReference type="PANTHER" id="PTHR42917:SF2">
    <property type="entry name" value="2,4-DIENOYL-COA REDUCTASE [(2E)-ENOYL-COA-PRODUCING]"/>
    <property type="match status" value="1"/>
</dbReference>
<name>A0A0R2U7G1_9GAMM</name>
<keyword evidence="8" id="KW-0408">Iron</keyword>
<comment type="cofactor">
    <cofactor evidence="2">
        <name>[4Fe-4S] cluster</name>
        <dbReference type="ChEBI" id="CHEBI:49883"/>
    </cofactor>
</comment>
<dbReference type="SUPFAM" id="SSF51905">
    <property type="entry name" value="FAD/NAD(P)-binding domain"/>
    <property type="match status" value="1"/>
</dbReference>
<keyword evidence="4" id="KW-0285">Flavoprotein</keyword>
<sequence length="711" mass="77270">MKNNTKHPFLAASGSIGSLELKNRMVMAAMGSNFAGQDGKTTEQLEAYYEERARGGLGLIILETSAVSWPAGASMPFMLGYSKDEFIPHLQSLTARIHKHGAKVAAQLNHSGKIAQEDTIAGRPIPVPSIPKSERSDMFGLLTQDEIMNFIKAGGPDGKGPRYHELTTDEIQIEIQHFVEAAIRAKKSNFDAVEIHAGHGYLISSFLSPAVNKRTDEYGGSVENRARLLVEIISAIKKELTNDFPILVRLDANEYRIDGGIVPEDFLVTARLAEQAGADALDVSAYGNTSKGIAFTEAPLVHEPGGFLKFAQMAKQAVSIPIIAVGRIELNVGEQGLKNHDFDFVAMGRKILADPMLPNKVLSGQEHLIRPCIYCYVCVSQIFINQPMMCAVNSQLGNEHLHENIICSDANRKKILVIGAGPSGMEAARLLALKGHEVEIWERDRDIGGTVRIAALAYGPNGRLITYLANALKNLKVKIKTSTTATAQNIAEYKPDHVIVAVGANRDAPEIQGKELRHVFDGEQLRGLLFGSDATAIKKLSLLQQLIIKIGTASQLLRNITVLTLLSKVWMPLSKNIIIIGGDLVGLELAEFLIERGRSVKVLEPSVSLGKNLSIVRRSRVVHLLREHGAELLTQVNIREITKDGVLYEHAEEVHLDQADQVIIAMGANPNLSLSNAIKAQGIPTSTIGDCTSVGYIHGAIAEAREAVLDL</sequence>
<keyword evidence="6" id="KW-0479">Metal-binding</keyword>
<evidence type="ECO:0000256" key="2">
    <source>
        <dbReference type="ARBA" id="ARBA00001966"/>
    </source>
</evidence>
<evidence type="ECO:0000256" key="9">
    <source>
        <dbReference type="ARBA" id="ARBA00023014"/>
    </source>
</evidence>
<accession>A0A0R2U7G1</accession>
<dbReference type="InterPro" id="IPR013785">
    <property type="entry name" value="Aldolase_TIM"/>
</dbReference>
<organism evidence="12 13">
    <name type="scientific">SAR86 cluster bacterium BACL1 MAG-120820-bin45</name>
    <dbReference type="NCBI Taxonomy" id="1655612"/>
    <lineage>
        <taxon>Bacteria</taxon>
        <taxon>Pseudomonadati</taxon>
        <taxon>Pseudomonadota</taxon>
        <taxon>Gammaproteobacteria</taxon>
        <taxon>SAR86 cluster</taxon>
    </lineage>
</organism>
<dbReference type="EMBL" id="LICS01000045">
    <property type="protein sequence ID" value="KRO95172.1"/>
    <property type="molecule type" value="Genomic_DNA"/>
</dbReference>
<comment type="similarity">
    <text evidence="3">In the N-terminal section; belongs to the NADH:flavin oxidoreductase/NADH oxidase family.</text>
</comment>
<protein>
    <submittedName>
        <fullName evidence="12">Effector protein</fullName>
    </submittedName>
</protein>
<keyword evidence="5" id="KW-0288">FMN</keyword>
<dbReference type="PANTHER" id="PTHR42917">
    <property type="entry name" value="2,4-DIENOYL-COA REDUCTASE"/>
    <property type="match status" value="1"/>
</dbReference>
<comment type="caution">
    <text evidence="12">The sequence shown here is derived from an EMBL/GenBank/DDBJ whole genome shotgun (WGS) entry which is preliminary data.</text>
</comment>
<gene>
    <name evidence="12" type="ORF">ABS10_01185</name>
</gene>
<dbReference type="CDD" id="cd02803">
    <property type="entry name" value="OYE_like_FMN_family"/>
    <property type="match status" value="1"/>
</dbReference>
<evidence type="ECO:0000256" key="6">
    <source>
        <dbReference type="ARBA" id="ARBA00022723"/>
    </source>
</evidence>
<feature type="domain" description="NADH:flavin oxidoreductase/NADH oxidase N-terminal" evidence="10">
    <location>
        <begin position="16"/>
        <end position="365"/>
    </location>
</feature>
<dbReference type="SUPFAM" id="SSF51395">
    <property type="entry name" value="FMN-linked oxidoreductases"/>
    <property type="match status" value="1"/>
</dbReference>
<dbReference type="Gene3D" id="3.20.20.70">
    <property type="entry name" value="Aldolase class I"/>
    <property type="match status" value="1"/>
</dbReference>
<keyword evidence="7" id="KW-0560">Oxidoreductase</keyword>
<dbReference type="Gene3D" id="3.40.50.720">
    <property type="entry name" value="NAD(P)-binding Rossmann-like Domain"/>
    <property type="match status" value="1"/>
</dbReference>
<dbReference type="GO" id="GO:0010181">
    <property type="term" value="F:FMN binding"/>
    <property type="evidence" value="ECO:0007669"/>
    <property type="project" value="InterPro"/>
</dbReference>
<dbReference type="Pfam" id="PF00724">
    <property type="entry name" value="Oxidored_FMN"/>
    <property type="match status" value="1"/>
</dbReference>
<dbReference type="InterPro" id="IPR023753">
    <property type="entry name" value="FAD/NAD-binding_dom"/>
</dbReference>
<dbReference type="InterPro" id="IPR036188">
    <property type="entry name" value="FAD/NAD-bd_sf"/>
</dbReference>
<evidence type="ECO:0000256" key="8">
    <source>
        <dbReference type="ARBA" id="ARBA00023004"/>
    </source>
</evidence>
<evidence type="ECO:0000256" key="1">
    <source>
        <dbReference type="ARBA" id="ARBA00001917"/>
    </source>
</evidence>
<proteinExistence type="inferred from homology"/>
<dbReference type="Pfam" id="PF07992">
    <property type="entry name" value="Pyr_redox_2"/>
    <property type="match status" value="1"/>
</dbReference>
<dbReference type="GO" id="GO:0016491">
    <property type="term" value="F:oxidoreductase activity"/>
    <property type="evidence" value="ECO:0007669"/>
    <property type="project" value="UniProtKB-KW"/>
</dbReference>
<evidence type="ECO:0000256" key="7">
    <source>
        <dbReference type="ARBA" id="ARBA00023002"/>
    </source>
</evidence>
<dbReference type="STRING" id="1655612.ABS10_01185"/>
<dbReference type="AlphaFoldDB" id="A0A0R2U7G1"/>
<dbReference type="GO" id="GO:0051536">
    <property type="term" value="F:iron-sulfur cluster binding"/>
    <property type="evidence" value="ECO:0007669"/>
    <property type="project" value="UniProtKB-KW"/>
</dbReference>
<dbReference type="InterPro" id="IPR051793">
    <property type="entry name" value="NADH:flavin_oxidoreductase"/>
</dbReference>
<reference evidence="12 13" key="1">
    <citation type="submission" date="2015-10" db="EMBL/GenBank/DDBJ databases">
        <title>Metagenome-Assembled Genomes uncover a global brackish microbiome.</title>
        <authorList>
            <person name="Hugerth L.W."/>
            <person name="Larsson J."/>
            <person name="Alneberg J."/>
            <person name="Lindh M.V."/>
            <person name="Legrand C."/>
            <person name="Pinhassi J."/>
            <person name="Andersson A.F."/>
        </authorList>
    </citation>
    <scope>NUCLEOTIDE SEQUENCE [LARGE SCALE GENOMIC DNA]</scope>
    <source>
        <strain evidence="12">BACL1 MAG-120820-bin45</strain>
    </source>
</reference>
<evidence type="ECO:0000259" key="10">
    <source>
        <dbReference type="Pfam" id="PF00724"/>
    </source>
</evidence>
<evidence type="ECO:0000256" key="3">
    <source>
        <dbReference type="ARBA" id="ARBA00011048"/>
    </source>
</evidence>
<evidence type="ECO:0000259" key="11">
    <source>
        <dbReference type="Pfam" id="PF07992"/>
    </source>
</evidence>
<dbReference type="GO" id="GO:0046872">
    <property type="term" value="F:metal ion binding"/>
    <property type="evidence" value="ECO:0007669"/>
    <property type="project" value="UniProtKB-KW"/>
</dbReference>
<evidence type="ECO:0000256" key="4">
    <source>
        <dbReference type="ARBA" id="ARBA00022630"/>
    </source>
</evidence>
<evidence type="ECO:0000256" key="5">
    <source>
        <dbReference type="ARBA" id="ARBA00022643"/>
    </source>
</evidence>
<evidence type="ECO:0000313" key="12">
    <source>
        <dbReference type="EMBL" id="KRO95172.1"/>
    </source>
</evidence>